<keyword evidence="3" id="KW-0328">Glycosyltransferase</keyword>
<evidence type="ECO:0000256" key="3">
    <source>
        <dbReference type="ARBA" id="ARBA00022676"/>
    </source>
</evidence>
<dbReference type="AlphaFoldDB" id="A0A6P1MH19"/>
<evidence type="ECO:0000313" key="8">
    <source>
        <dbReference type="Proteomes" id="UP000463883"/>
    </source>
</evidence>
<dbReference type="Pfam" id="PF04101">
    <property type="entry name" value="Glyco_tran_28_C"/>
    <property type="match status" value="1"/>
</dbReference>
<dbReference type="GO" id="GO:0009247">
    <property type="term" value="P:glycolipid biosynthetic process"/>
    <property type="evidence" value="ECO:0007669"/>
    <property type="project" value="InterPro"/>
</dbReference>
<feature type="domain" description="Diacylglycerol glucosyltransferase N-terminal" evidence="6">
    <location>
        <begin position="3"/>
        <end position="163"/>
    </location>
</feature>
<protein>
    <recommendedName>
        <fullName evidence="9">UDP-diphospho-muramoylpentapeptide beta-N-acetylglucosaminyltransferase</fullName>
    </recommendedName>
</protein>
<comment type="subcellular location">
    <subcellularLocation>
        <location evidence="1">Membrane</location>
    </subcellularLocation>
</comment>
<dbReference type="GO" id="GO:0016758">
    <property type="term" value="F:hexosyltransferase activity"/>
    <property type="evidence" value="ECO:0007669"/>
    <property type="project" value="InterPro"/>
</dbReference>
<evidence type="ECO:0000259" key="5">
    <source>
        <dbReference type="Pfam" id="PF04101"/>
    </source>
</evidence>
<organism evidence="7 8">
    <name type="scientific">Aminipila terrae</name>
    <dbReference type="NCBI Taxonomy" id="2697030"/>
    <lineage>
        <taxon>Bacteria</taxon>
        <taxon>Bacillati</taxon>
        <taxon>Bacillota</taxon>
        <taxon>Clostridia</taxon>
        <taxon>Peptostreptococcales</taxon>
        <taxon>Anaerovoracaceae</taxon>
        <taxon>Aminipila</taxon>
    </lineage>
</organism>
<evidence type="ECO:0000256" key="1">
    <source>
        <dbReference type="ARBA" id="ARBA00004370"/>
    </source>
</evidence>
<keyword evidence="8" id="KW-1185">Reference proteome</keyword>
<sequence>MGHFSAAEALKQEILSKEPEANVDVVDILDYMLPNLSRIIYGTFNFMVSKCSGIYNFFYEESAKYVQAPFKRAFIKKVDRLLNRYQPELIISTLPVCSQYISAYKGMRFCNVPLHTYITDIKAHEEWIAKNTDMYFVGSKSTKNTLISKGIPSEKIVISGIPVKPVFKEGNGSKKAADTKKVLIMGGGLGLIPSSGKLLEKLGENKSIHVTVITGKNEKLYLKLKRKYPDIEVIGYTDKVHEYMRKADIIITKSGGITTFEAINCETPLYIIKPFLSQELGNAEFIESLNIGRVLWSKNIDAADDFLSLMENEHLLCNMRDNMRRIKKHLDLRSPLIFSGLKGDNPCF</sequence>
<dbReference type="KEGG" id="amic:Ami3637_14380"/>
<dbReference type="Pfam" id="PF06925">
    <property type="entry name" value="MGDG_synth"/>
    <property type="match status" value="1"/>
</dbReference>
<dbReference type="InterPro" id="IPR050519">
    <property type="entry name" value="Glycosyltransf_28_UgtP"/>
</dbReference>
<dbReference type="InterPro" id="IPR007235">
    <property type="entry name" value="Glyco_trans_28_C"/>
</dbReference>
<reference evidence="7 8" key="1">
    <citation type="submission" date="2020-01" db="EMBL/GenBank/DDBJ databases">
        <title>Genomic analysis of Aminipila sp. CBA3637.</title>
        <authorList>
            <person name="Kim Y.B."/>
            <person name="Roh S.W."/>
        </authorList>
    </citation>
    <scope>NUCLEOTIDE SEQUENCE [LARGE SCALE GENOMIC DNA]</scope>
    <source>
        <strain evidence="7 8">CBA3637</strain>
    </source>
</reference>
<proteinExistence type="inferred from homology"/>
<evidence type="ECO:0000259" key="6">
    <source>
        <dbReference type="Pfam" id="PF06925"/>
    </source>
</evidence>
<evidence type="ECO:0000256" key="4">
    <source>
        <dbReference type="ARBA" id="ARBA00022679"/>
    </source>
</evidence>
<keyword evidence="4" id="KW-0808">Transferase</keyword>
<accession>A0A6P1MH19</accession>
<dbReference type="Proteomes" id="UP000463883">
    <property type="component" value="Chromosome"/>
</dbReference>
<dbReference type="SUPFAM" id="SSF53756">
    <property type="entry name" value="UDP-Glycosyltransferase/glycogen phosphorylase"/>
    <property type="match status" value="1"/>
</dbReference>
<evidence type="ECO:0008006" key="9">
    <source>
        <dbReference type="Google" id="ProtNLM"/>
    </source>
</evidence>
<dbReference type="PANTHER" id="PTHR43025">
    <property type="entry name" value="MONOGALACTOSYLDIACYLGLYCEROL SYNTHASE"/>
    <property type="match status" value="1"/>
</dbReference>
<dbReference type="InterPro" id="IPR009695">
    <property type="entry name" value="Diacylglyc_glucosyltr_N"/>
</dbReference>
<name>A0A6P1MH19_9FIRM</name>
<dbReference type="Gene3D" id="3.40.50.2000">
    <property type="entry name" value="Glycogen Phosphorylase B"/>
    <property type="match status" value="2"/>
</dbReference>
<evidence type="ECO:0000256" key="2">
    <source>
        <dbReference type="ARBA" id="ARBA00006962"/>
    </source>
</evidence>
<dbReference type="PANTHER" id="PTHR43025:SF3">
    <property type="entry name" value="MONOGALACTOSYLDIACYLGLYCEROL SYNTHASE 1, CHLOROPLASTIC"/>
    <property type="match status" value="1"/>
</dbReference>
<dbReference type="GO" id="GO:0016020">
    <property type="term" value="C:membrane"/>
    <property type="evidence" value="ECO:0007669"/>
    <property type="project" value="UniProtKB-SubCell"/>
</dbReference>
<comment type="similarity">
    <text evidence="2">Belongs to the glycosyltransferase 28 family.</text>
</comment>
<dbReference type="EMBL" id="CP047591">
    <property type="protein sequence ID" value="QHI74019.1"/>
    <property type="molecule type" value="Genomic_DNA"/>
</dbReference>
<evidence type="ECO:0000313" key="7">
    <source>
        <dbReference type="EMBL" id="QHI74019.1"/>
    </source>
</evidence>
<feature type="domain" description="Glycosyl transferase family 28 C-terminal" evidence="5">
    <location>
        <begin position="202"/>
        <end position="300"/>
    </location>
</feature>
<gene>
    <name evidence="7" type="ORF">Ami3637_14380</name>
</gene>